<feature type="domain" description="Transposase IS204/IS1001/IS1096/IS1165 DDE" evidence="1">
    <location>
        <begin position="66"/>
        <end position="124"/>
    </location>
</feature>
<evidence type="ECO:0000313" key="5">
    <source>
        <dbReference type="Proteomes" id="UP000345266"/>
    </source>
</evidence>
<reference evidence="2 4" key="1">
    <citation type="submission" date="2019-07" db="EMBL/GenBank/DDBJ databases">
        <authorList>
            <person name="Chang H.-W."/>
            <person name="Raman A."/>
            <person name="Venkatesh S."/>
            <person name="Gehrig J."/>
        </authorList>
    </citation>
    <scope>NUCLEOTIDE SEQUENCE [LARGE SCALE GENOMIC DNA]</scope>
    <source>
        <strain evidence="2">B.longum_ssp_infantis_4</strain>
    </source>
</reference>
<dbReference type="Pfam" id="PF01610">
    <property type="entry name" value="DDE_Tnp_ISL3"/>
    <property type="match status" value="1"/>
</dbReference>
<sequence length="139" mass="15585">MLHHVPRLAGADCFDGVAFGLVEVEQHVVAEPFVTQPLGRVDHAVAAHVAWQQHLGKAVDVLGPERLWPKNEAARPIRRHFAEIVAYFEHPYTNAVLEDADSVIRNVKRRARGFRNTDYFATMIYLTCGKLDLKAVTTA</sequence>
<protein>
    <recommendedName>
        <fullName evidence="1">Transposase IS204/IS1001/IS1096/IS1165 DDE domain-containing protein</fullName>
    </recommendedName>
</protein>
<reference evidence="3 5" key="2">
    <citation type="submission" date="2019-07" db="EMBL/GenBank/DDBJ databases">
        <authorList>
            <person name="Hibberd C M."/>
            <person name="Gehrig L. J."/>
            <person name="Chang H.-W."/>
            <person name="Venkatesh S."/>
        </authorList>
    </citation>
    <scope>NUCLEOTIDE SEQUENCE [LARGE SCALE GENOMIC DNA]</scope>
    <source>
        <strain evidence="3">Bifidobacterium_longum_subsp_infantis_JG_Bg463</strain>
    </source>
</reference>
<dbReference type="AlphaFoldDB" id="A0A564S452"/>
<evidence type="ECO:0000313" key="3">
    <source>
        <dbReference type="EMBL" id="VUX38986.1"/>
    </source>
</evidence>
<dbReference type="PANTHER" id="PTHR33498">
    <property type="entry name" value="TRANSPOSASE FOR INSERTION SEQUENCE ELEMENT IS1557"/>
    <property type="match status" value="1"/>
</dbReference>
<dbReference type="EMBL" id="CABHNT010000068">
    <property type="protein sequence ID" value="VUX38986.1"/>
    <property type="molecule type" value="Genomic_DNA"/>
</dbReference>
<evidence type="ECO:0000259" key="1">
    <source>
        <dbReference type="Pfam" id="PF01610"/>
    </source>
</evidence>
<organism evidence="2 4">
    <name type="scientific">Bifidobacterium longum subsp. infantis</name>
    <dbReference type="NCBI Taxonomy" id="1682"/>
    <lineage>
        <taxon>Bacteria</taxon>
        <taxon>Bacillati</taxon>
        <taxon>Actinomycetota</taxon>
        <taxon>Actinomycetes</taxon>
        <taxon>Bifidobacteriales</taxon>
        <taxon>Bifidobacteriaceae</taxon>
        <taxon>Bifidobacterium</taxon>
    </lineage>
</organism>
<dbReference type="PANTHER" id="PTHR33498:SF1">
    <property type="entry name" value="TRANSPOSASE FOR INSERTION SEQUENCE ELEMENT IS1557"/>
    <property type="match status" value="1"/>
</dbReference>
<dbReference type="Proteomes" id="UP000345266">
    <property type="component" value="Unassembled WGS sequence"/>
</dbReference>
<proteinExistence type="predicted"/>
<dbReference type="Proteomes" id="UP000319252">
    <property type="component" value="Unassembled WGS sequence"/>
</dbReference>
<evidence type="ECO:0000313" key="2">
    <source>
        <dbReference type="EMBL" id="VUW85199.1"/>
    </source>
</evidence>
<dbReference type="EMBL" id="CABHML010000077">
    <property type="protein sequence ID" value="VUW85199.1"/>
    <property type="molecule type" value="Genomic_DNA"/>
</dbReference>
<dbReference type="InterPro" id="IPR047951">
    <property type="entry name" value="Transpos_ISL3"/>
</dbReference>
<evidence type="ECO:0000313" key="4">
    <source>
        <dbReference type="Proteomes" id="UP000319252"/>
    </source>
</evidence>
<accession>A0A564S452</accession>
<gene>
    <name evidence="3" type="ORF">BLJG463_02483</name>
    <name evidence="2" type="ORF">BLONGUMMC1_02121</name>
</gene>
<dbReference type="InterPro" id="IPR002560">
    <property type="entry name" value="Transposase_DDE"/>
</dbReference>
<name>A0A564S452_BIFLI</name>